<dbReference type="KEGG" id="nmk:CHR53_07025"/>
<gene>
    <name evidence="1" type="ORF">CHR53_07025</name>
</gene>
<evidence type="ECO:0000313" key="2">
    <source>
        <dbReference type="Proteomes" id="UP000282892"/>
    </source>
</evidence>
<dbReference type="RefSeq" id="WP_127485822.1">
    <property type="nucleotide sequence ID" value="NZ_CP022572.1"/>
</dbReference>
<dbReference type="InterPro" id="IPR034154">
    <property type="entry name" value="TOPRIM_DnaG/twinkle"/>
</dbReference>
<sequence length="338" mass="38491">MAEIKIGHHSIDVDIRAELERYNWTRPRWSGDKLIAASPFRYDQTPSFFVRLEPYGDYPAGTWSDSGAYDEEWRSGNFVKLLAFLRQETYEETEEYLLGEYGWQYASGDDNVKLFNLSLRVQRNRQPLNQNVLTDYVENYEYLKSRGISERVQRQMGVLYCPQQRAAVIPWRLANKRLANVKFRTVYGKIFWYYKGAQPIRELVYGLEFAQPTTVICEAEVDAMSWMEAGYAAIAVGGASFGEAKRDLILRTPIEELIIATDNDKAGGKLRAEIEAAMRGHVRLRHAYVCGGVSEEKQGGAKDANRALELYGVDSLRKAAEQSDVVSNISVKLRIRGG</sequence>
<dbReference type="Pfam" id="PF13155">
    <property type="entry name" value="Toprim_2"/>
    <property type="match status" value="1"/>
</dbReference>
<evidence type="ECO:0008006" key="3">
    <source>
        <dbReference type="Google" id="ProtNLM"/>
    </source>
</evidence>
<name>A0A3T0HVD4_9BACI</name>
<dbReference type="AlphaFoldDB" id="A0A3T0HVD4"/>
<dbReference type="OrthoDB" id="2361902at2"/>
<organism evidence="1 2">
    <name type="scientific">Neobacillus mesonae</name>
    <dbReference type="NCBI Taxonomy" id="1193713"/>
    <lineage>
        <taxon>Bacteria</taxon>
        <taxon>Bacillati</taxon>
        <taxon>Bacillota</taxon>
        <taxon>Bacilli</taxon>
        <taxon>Bacillales</taxon>
        <taxon>Bacillaceae</taxon>
        <taxon>Neobacillus</taxon>
    </lineage>
</organism>
<dbReference type="CDD" id="cd01029">
    <property type="entry name" value="TOPRIM_primases"/>
    <property type="match status" value="1"/>
</dbReference>
<dbReference type="Gene3D" id="3.40.1360.10">
    <property type="match status" value="1"/>
</dbReference>
<dbReference type="Proteomes" id="UP000282892">
    <property type="component" value="Chromosome"/>
</dbReference>
<dbReference type="SUPFAM" id="SSF56731">
    <property type="entry name" value="DNA primase core"/>
    <property type="match status" value="1"/>
</dbReference>
<evidence type="ECO:0000313" key="1">
    <source>
        <dbReference type="EMBL" id="AZU61023.1"/>
    </source>
</evidence>
<accession>A0A3T0HVD4</accession>
<keyword evidence="2" id="KW-1185">Reference proteome</keyword>
<protein>
    <recommendedName>
        <fullName evidence="3">Toprim domain-containing protein</fullName>
    </recommendedName>
</protein>
<proteinExistence type="predicted"/>
<reference evidence="1 2" key="1">
    <citation type="submission" date="2017-07" db="EMBL/GenBank/DDBJ databases">
        <title>The complete genome sequence of Bacillus mesonae strain H20-5, an efficient strain improving plant abiotic stress resistance.</title>
        <authorList>
            <person name="Kim S.Y."/>
            <person name="Song H."/>
            <person name="Sang M.K."/>
            <person name="Weon H.-Y."/>
            <person name="Song J."/>
        </authorList>
    </citation>
    <scope>NUCLEOTIDE SEQUENCE [LARGE SCALE GENOMIC DNA]</scope>
    <source>
        <strain evidence="1 2">H20-5</strain>
    </source>
</reference>
<dbReference type="EMBL" id="CP022572">
    <property type="protein sequence ID" value="AZU61023.1"/>
    <property type="molecule type" value="Genomic_DNA"/>
</dbReference>
<dbReference type="SUPFAM" id="SSF57783">
    <property type="entry name" value="Zinc beta-ribbon"/>
    <property type="match status" value="1"/>
</dbReference>